<dbReference type="AlphaFoldDB" id="W2SHW3"/>
<dbReference type="EMBL" id="KI669160">
    <property type="protein sequence ID" value="ETN69158.1"/>
    <property type="molecule type" value="Genomic_DNA"/>
</dbReference>
<evidence type="ECO:0000313" key="2">
    <source>
        <dbReference type="Proteomes" id="UP000053676"/>
    </source>
</evidence>
<organism evidence="1 2">
    <name type="scientific">Necator americanus</name>
    <name type="common">Human hookworm</name>
    <dbReference type="NCBI Taxonomy" id="51031"/>
    <lineage>
        <taxon>Eukaryota</taxon>
        <taxon>Metazoa</taxon>
        <taxon>Ecdysozoa</taxon>
        <taxon>Nematoda</taxon>
        <taxon>Chromadorea</taxon>
        <taxon>Rhabditida</taxon>
        <taxon>Rhabditina</taxon>
        <taxon>Rhabditomorpha</taxon>
        <taxon>Strongyloidea</taxon>
        <taxon>Ancylostomatidae</taxon>
        <taxon>Bunostominae</taxon>
        <taxon>Necator</taxon>
    </lineage>
</organism>
<name>W2SHW3_NECAM</name>
<reference evidence="2" key="1">
    <citation type="journal article" date="2014" name="Nat. Genet.">
        <title>Genome of the human hookworm Necator americanus.</title>
        <authorList>
            <person name="Tang Y.T."/>
            <person name="Gao X."/>
            <person name="Rosa B.A."/>
            <person name="Abubucker S."/>
            <person name="Hallsworth-Pepin K."/>
            <person name="Martin J."/>
            <person name="Tyagi R."/>
            <person name="Heizer E."/>
            <person name="Zhang X."/>
            <person name="Bhonagiri-Palsikar V."/>
            <person name="Minx P."/>
            <person name="Warren W.C."/>
            <person name="Wang Q."/>
            <person name="Zhan B."/>
            <person name="Hotez P.J."/>
            <person name="Sternberg P.W."/>
            <person name="Dougall A."/>
            <person name="Gaze S.T."/>
            <person name="Mulvenna J."/>
            <person name="Sotillo J."/>
            <person name="Ranganathan S."/>
            <person name="Rabelo E.M."/>
            <person name="Wilson R.K."/>
            <person name="Felgner P.L."/>
            <person name="Bethony J."/>
            <person name="Hawdon J.M."/>
            <person name="Gasser R.B."/>
            <person name="Loukas A."/>
            <person name="Mitreva M."/>
        </authorList>
    </citation>
    <scope>NUCLEOTIDE SEQUENCE [LARGE SCALE GENOMIC DNA]</scope>
</reference>
<dbReference type="Proteomes" id="UP000053676">
    <property type="component" value="Unassembled WGS sequence"/>
</dbReference>
<dbReference type="KEGG" id="nai:NECAME_15490"/>
<protein>
    <submittedName>
        <fullName evidence="1">Uncharacterized protein</fullName>
    </submittedName>
</protein>
<keyword evidence="2" id="KW-1185">Reference proteome</keyword>
<gene>
    <name evidence="1" type="ORF">NECAME_15490</name>
</gene>
<sequence length="163" mass="18209">MEKKTPKLPFLPVSKTHGAVLHPNFRISTKNAQRSIAPRALIPVVLDLSRPDVRPARAYEAVGSPEWGNENHRAPLATEPKTHTCWSQFVAQAVQDRANPAPLNRFVIKLRRTCLVNALTWSNESVAVSFPVPAKRAAPGKNLRNRYRSKISIPYSEQGTKKL</sequence>
<accession>W2SHW3</accession>
<proteinExistence type="predicted"/>
<evidence type="ECO:0000313" key="1">
    <source>
        <dbReference type="EMBL" id="ETN69158.1"/>
    </source>
</evidence>